<protein>
    <submittedName>
        <fullName evidence="5">ArsR family transcriptional regulator</fullName>
    </submittedName>
</protein>
<feature type="domain" description="HTH arsR-type" evidence="4">
    <location>
        <begin position="1"/>
        <end position="93"/>
    </location>
</feature>
<reference evidence="5 6" key="1">
    <citation type="journal article" date="2013" name="Stand. Genomic Sci.">
        <title>Complete genome sequence of Dehalobacter restrictus PER-K23(T.).</title>
        <authorList>
            <person name="Kruse T."/>
            <person name="Maillard J."/>
            <person name="Goodwin L."/>
            <person name="Woyke T."/>
            <person name="Teshima H."/>
            <person name="Bruce D."/>
            <person name="Detter C."/>
            <person name="Tapia R."/>
            <person name="Han C."/>
            <person name="Huntemann M."/>
            <person name="Wei C.L."/>
            <person name="Han J."/>
            <person name="Chen A."/>
            <person name="Kyrpides N."/>
            <person name="Szeto E."/>
            <person name="Markowitz V."/>
            <person name="Ivanova N."/>
            <person name="Pagani I."/>
            <person name="Pati A."/>
            <person name="Pitluck S."/>
            <person name="Nolan M."/>
            <person name="Holliger C."/>
            <person name="Smidt H."/>
        </authorList>
    </citation>
    <scope>NUCLEOTIDE SEQUENCE [LARGE SCALE GENOMIC DNA]</scope>
    <source>
        <strain evidence="6">DSM 9455</strain>
    </source>
</reference>
<evidence type="ECO:0000256" key="3">
    <source>
        <dbReference type="ARBA" id="ARBA00023163"/>
    </source>
</evidence>
<evidence type="ECO:0000313" key="5">
    <source>
        <dbReference type="EMBL" id="AHF09894.1"/>
    </source>
</evidence>
<dbReference type="InterPro" id="IPR051081">
    <property type="entry name" value="HTH_MetalResp_TranReg"/>
</dbReference>
<evidence type="ECO:0000256" key="1">
    <source>
        <dbReference type="ARBA" id="ARBA00023015"/>
    </source>
</evidence>
<evidence type="ECO:0000259" key="4">
    <source>
        <dbReference type="PROSITE" id="PS50987"/>
    </source>
</evidence>
<name>A0ABN4BRU7_DEHRP</name>
<organism evidence="5 6">
    <name type="scientific">Dehalobacter restrictus (strain DSM 9455 / PER-K23)</name>
    <dbReference type="NCBI Taxonomy" id="871738"/>
    <lineage>
        <taxon>Bacteria</taxon>
        <taxon>Bacillati</taxon>
        <taxon>Bacillota</taxon>
        <taxon>Clostridia</taxon>
        <taxon>Eubacteriales</taxon>
        <taxon>Desulfitobacteriaceae</taxon>
        <taxon>Dehalobacter</taxon>
    </lineage>
</organism>
<dbReference type="InterPro" id="IPR011991">
    <property type="entry name" value="ArsR-like_HTH"/>
</dbReference>
<dbReference type="PANTHER" id="PTHR33154:SF18">
    <property type="entry name" value="ARSENICAL RESISTANCE OPERON REPRESSOR"/>
    <property type="match status" value="1"/>
</dbReference>
<dbReference type="RefSeq" id="WP_025205616.1">
    <property type="nucleotide sequence ID" value="NZ_CP007033.1"/>
</dbReference>
<dbReference type="InterPro" id="IPR001845">
    <property type="entry name" value="HTH_ArsR_DNA-bd_dom"/>
</dbReference>
<accession>A0ABN4BRU7</accession>
<dbReference type="Pfam" id="PF01022">
    <property type="entry name" value="HTH_5"/>
    <property type="match status" value="1"/>
</dbReference>
<sequence length="93" mass="10656">MEQNYQAYALAMRALSDETRLKIFDMLGNGELCACKILEAFNITQSTLSYHMKILCESGLVNGRRDGIWMRYSINESKLEVIAGFLIRLQKSM</sequence>
<dbReference type="NCBIfam" id="NF033788">
    <property type="entry name" value="HTH_metalloreg"/>
    <property type="match status" value="1"/>
</dbReference>
<dbReference type="Gene3D" id="1.10.10.10">
    <property type="entry name" value="Winged helix-like DNA-binding domain superfamily/Winged helix DNA-binding domain"/>
    <property type="match status" value="1"/>
</dbReference>
<dbReference type="PANTHER" id="PTHR33154">
    <property type="entry name" value="TRANSCRIPTIONAL REGULATOR, ARSR FAMILY"/>
    <property type="match status" value="1"/>
</dbReference>
<dbReference type="SMART" id="SM00418">
    <property type="entry name" value="HTH_ARSR"/>
    <property type="match status" value="1"/>
</dbReference>
<dbReference type="SUPFAM" id="SSF46785">
    <property type="entry name" value="Winged helix' DNA-binding domain"/>
    <property type="match status" value="1"/>
</dbReference>
<dbReference type="EMBL" id="CP007033">
    <property type="protein sequence ID" value="AHF09894.1"/>
    <property type="molecule type" value="Genomic_DNA"/>
</dbReference>
<keyword evidence="6" id="KW-1185">Reference proteome</keyword>
<dbReference type="InterPro" id="IPR036388">
    <property type="entry name" value="WH-like_DNA-bd_sf"/>
</dbReference>
<gene>
    <name evidence="5" type="ORF">DEHRE_07210</name>
</gene>
<dbReference type="InterPro" id="IPR036390">
    <property type="entry name" value="WH_DNA-bd_sf"/>
</dbReference>
<evidence type="ECO:0000256" key="2">
    <source>
        <dbReference type="ARBA" id="ARBA00023125"/>
    </source>
</evidence>
<keyword evidence="1" id="KW-0805">Transcription regulation</keyword>
<keyword evidence="2" id="KW-0238">DNA-binding</keyword>
<dbReference type="CDD" id="cd00090">
    <property type="entry name" value="HTH_ARSR"/>
    <property type="match status" value="1"/>
</dbReference>
<dbReference type="PROSITE" id="PS50987">
    <property type="entry name" value="HTH_ARSR_2"/>
    <property type="match status" value="1"/>
</dbReference>
<keyword evidence="3" id="KW-0804">Transcription</keyword>
<proteinExistence type="predicted"/>
<dbReference type="PRINTS" id="PR00778">
    <property type="entry name" value="HTHARSR"/>
</dbReference>
<evidence type="ECO:0000313" key="6">
    <source>
        <dbReference type="Proteomes" id="UP000018934"/>
    </source>
</evidence>
<dbReference type="Proteomes" id="UP000018934">
    <property type="component" value="Chromosome"/>
</dbReference>